<keyword evidence="3" id="KW-1185">Reference proteome</keyword>
<feature type="region of interest" description="Disordered" evidence="1">
    <location>
        <begin position="452"/>
        <end position="479"/>
    </location>
</feature>
<dbReference type="AlphaFoldDB" id="A0AAW0GNH7"/>
<accession>A0AAW0GNH7</accession>
<feature type="compositionally biased region" description="Basic and acidic residues" evidence="1">
    <location>
        <begin position="85"/>
        <end position="98"/>
    </location>
</feature>
<gene>
    <name evidence="2" type="ORF">QCA50_006252</name>
</gene>
<evidence type="ECO:0000313" key="3">
    <source>
        <dbReference type="Proteomes" id="UP001385951"/>
    </source>
</evidence>
<proteinExistence type="predicted"/>
<reference evidence="2 3" key="1">
    <citation type="submission" date="2022-09" db="EMBL/GenBank/DDBJ databases">
        <authorList>
            <person name="Palmer J.M."/>
        </authorList>
    </citation>
    <scope>NUCLEOTIDE SEQUENCE [LARGE SCALE GENOMIC DNA]</scope>
    <source>
        <strain evidence="2 3">DSM 7382</strain>
    </source>
</reference>
<feature type="compositionally biased region" description="Basic and acidic residues" evidence="1">
    <location>
        <begin position="43"/>
        <end position="56"/>
    </location>
</feature>
<feature type="compositionally biased region" description="Polar residues" evidence="1">
    <location>
        <begin position="57"/>
        <end position="79"/>
    </location>
</feature>
<dbReference type="Pfam" id="PF06293">
    <property type="entry name" value="Kdo"/>
    <property type="match status" value="1"/>
</dbReference>
<protein>
    <recommendedName>
        <fullName evidence="4">Protein kinase domain-containing protein</fullName>
    </recommendedName>
</protein>
<evidence type="ECO:0008006" key="4">
    <source>
        <dbReference type="Google" id="ProtNLM"/>
    </source>
</evidence>
<name>A0AAW0GNH7_9APHY</name>
<comment type="caution">
    <text evidence="2">The sequence shown here is derived from an EMBL/GenBank/DDBJ whole genome shotgun (WGS) entry which is preliminary data.</text>
</comment>
<dbReference type="Proteomes" id="UP001385951">
    <property type="component" value="Unassembled WGS sequence"/>
</dbReference>
<sequence>MSFNPTLESKFKGMFSHDRINKKLRKFQETGSAKALDNSDDESDKKVDPPSKEQPEVKTQSTPQTPDDSSTKLSDQTAEGNKPQADPDTHRSSDEGRNRYIQRWWPRDPHGPKYEYGWPGGKMTSNGNPQWGATLLDFFGTNRVPTIDNFVLYSSGSRLAAFTRRLGEKECAWSEAELAWADAEEDPKQLFPVDTGLMIKGADTRVHFGIRRSMPKHSENTSDAELDSENPFKSQNYPDPWPVVPFTAPNATLESRLPLHLLPEKLVVHDPQGTLHASSNAKYNTEARWESFPDFARKYHLSLSTEGRAKRKQSKEDALKEWVDKCEKVDTMVFEAGHDRDENGLVDAPVLVELPSPPRPITEIPEAHVYFSPAKYIGSGNHSFVYDVEWELPRSAFFKPQLCRTCIASAVENIVRERYKDSAPPRGTLVSEVKMVKPGVTVELVTKEEIDSKIPGGRNPSTGLSEFPENIQPPEVPRNPARMQRISEPVYQKLDIYEGESIRIKRDEIDIQYQHPYTGLGPCCEHLRPTHPHPLTATVRVTAKISRKYDEHLEREARNYQSFPSHFFEHWNGFNLINPLHDPVPVGAVVPQFYGYYKPDDKAVTEFDKNKYLSPILLLENCGEQVTADELSRDDRNECASLFYRFHSAGWLHQSVYERNVLVKKGSLFEWPIQRSSQDRRFRLIDFGRSSKIEIPEAWKKEKFFHRMTGIGNSPSNSDVKTRMQEEMDIARCFKVHIY</sequence>
<organism evidence="2 3">
    <name type="scientific">Cerrena zonata</name>
    <dbReference type="NCBI Taxonomy" id="2478898"/>
    <lineage>
        <taxon>Eukaryota</taxon>
        <taxon>Fungi</taxon>
        <taxon>Dikarya</taxon>
        <taxon>Basidiomycota</taxon>
        <taxon>Agaricomycotina</taxon>
        <taxon>Agaricomycetes</taxon>
        <taxon>Polyporales</taxon>
        <taxon>Cerrenaceae</taxon>
        <taxon>Cerrena</taxon>
    </lineage>
</organism>
<dbReference type="EMBL" id="JASBNA010000006">
    <property type="protein sequence ID" value="KAK7691149.1"/>
    <property type="molecule type" value="Genomic_DNA"/>
</dbReference>
<evidence type="ECO:0000313" key="2">
    <source>
        <dbReference type="EMBL" id="KAK7691149.1"/>
    </source>
</evidence>
<evidence type="ECO:0000256" key="1">
    <source>
        <dbReference type="SAM" id="MobiDB-lite"/>
    </source>
</evidence>
<feature type="region of interest" description="Disordered" evidence="1">
    <location>
        <begin position="26"/>
        <end position="106"/>
    </location>
</feature>